<organism evidence="7 8">
    <name type="scientific">Acidovorax bellezanensis</name>
    <dbReference type="NCBI Taxonomy" id="2976702"/>
    <lineage>
        <taxon>Bacteria</taxon>
        <taxon>Pseudomonadati</taxon>
        <taxon>Pseudomonadota</taxon>
        <taxon>Betaproteobacteria</taxon>
        <taxon>Burkholderiales</taxon>
        <taxon>Comamonadaceae</taxon>
        <taxon>Acidovorax</taxon>
    </lineage>
</organism>
<feature type="transmembrane region" description="Helical" evidence="5">
    <location>
        <begin position="179"/>
        <end position="195"/>
    </location>
</feature>
<comment type="caution">
    <text evidence="7">The sequence shown here is derived from an EMBL/GenBank/DDBJ whole genome shotgun (WGS) entry which is preliminary data.</text>
</comment>
<dbReference type="Pfam" id="PF04932">
    <property type="entry name" value="Wzy_C"/>
    <property type="match status" value="1"/>
</dbReference>
<dbReference type="PANTHER" id="PTHR37422">
    <property type="entry name" value="TEICHURONIC ACID BIOSYNTHESIS PROTEIN TUAE"/>
    <property type="match status" value="1"/>
</dbReference>
<evidence type="ECO:0000256" key="3">
    <source>
        <dbReference type="ARBA" id="ARBA00022989"/>
    </source>
</evidence>
<feature type="transmembrane region" description="Helical" evidence="5">
    <location>
        <begin position="202"/>
        <end position="220"/>
    </location>
</feature>
<feature type="transmembrane region" description="Helical" evidence="5">
    <location>
        <begin position="127"/>
        <end position="145"/>
    </location>
</feature>
<evidence type="ECO:0000313" key="8">
    <source>
        <dbReference type="Proteomes" id="UP001525968"/>
    </source>
</evidence>
<gene>
    <name evidence="7" type="ORF">N0K08_11795</name>
</gene>
<comment type="subcellular location">
    <subcellularLocation>
        <location evidence="1">Membrane</location>
        <topology evidence="1">Multi-pass membrane protein</topology>
    </subcellularLocation>
</comment>
<evidence type="ECO:0000313" key="7">
    <source>
        <dbReference type="EMBL" id="MCT9811322.1"/>
    </source>
</evidence>
<keyword evidence="3 5" id="KW-1133">Transmembrane helix</keyword>
<feature type="transmembrane region" description="Helical" evidence="5">
    <location>
        <begin position="34"/>
        <end position="53"/>
    </location>
</feature>
<protein>
    <submittedName>
        <fullName evidence="7">O-antigen ligase family protein</fullName>
    </submittedName>
</protein>
<keyword evidence="4 5" id="KW-0472">Membrane</keyword>
<evidence type="ECO:0000256" key="5">
    <source>
        <dbReference type="SAM" id="Phobius"/>
    </source>
</evidence>
<proteinExistence type="predicted"/>
<dbReference type="RefSeq" id="WP_261500886.1">
    <property type="nucleotide sequence ID" value="NZ_JAODYH010000005.1"/>
</dbReference>
<feature type="transmembrane region" description="Helical" evidence="5">
    <location>
        <begin position="297"/>
        <end position="320"/>
    </location>
</feature>
<dbReference type="InterPro" id="IPR007016">
    <property type="entry name" value="O-antigen_ligase-rel_domated"/>
</dbReference>
<feature type="transmembrane region" description="Helical" evidence="5">
    <location>
        <begin position="154"/>
        <end position="173"/>
    </location>
</feature>
<keyword evidence="7" id="KW-0436">Ligase</keyword>
<feature type="domain" description="O-antigen ligase-related" evidence="6">
    <location>
        <begin position="168"/>
        <end position="312"/>
    </location>
</feature>
<sequence>MALAYLAMALALLFGLLSGRLGQRWSIVRRAPVVWAALGLYGLMLLGVLYTPAGWDDIGLHLSKYGKLLLVPVYIALLAEAPWRKRCMDAFVLAMLFILASAYGNIFWDLPWSRTHNLGWGEDHTVIGDYITQNVMMTFFVVLALDRGLRAESVWWRGGWWLIAALGVLSITHLSSGRTGYLLLTVALGTFFMLATRGARRWLALGVLALGLLTVGATSTEVQERVKKGVTEALNSQSMEITSIGGRINFWKNTWALVEKKPLTGWGTGSYHDTWCEQVTADGWCAFGRWHPHNQYLFFWMENGIAGLLAFLVLVGAPVWAARQAQPHQRRLLVSFAVILGVNSLINASLWSSRESHFFVMLLILLSADALYSRDTGPAAQPIR</sequence>
<name>A0ABT2PPX4_9BURK</name>
<keyword evidence="8" id="KW-1185">Reference proteome</keyword>
<feature type="transmembrane region" description="Helical" evidence="5">
    <location>
        <begin position="90"/>
        <end position="107"/>
    </location>
</feature>
<accession>A0ABT2PPX4</accession>
<reference evidence="7 8" key="1">
    <citation type="submission" date="2022-09" db="EMBL/GenBank/DDBJ databases">
        <title>Draft genome of isolate Be4.</title>
        <authorList>
            <person name="Sanchez-Castro I."/>
            <person name="Martinez-Rodriguez P."/>
            <person name="Descostes M."/>
            <person name="Merroun M."/>
        </authorList>
    </citation>
    <scope>NUCLEOTIDE SEQUENCE [LARGE SCALE GENOMIC DNA]</scope>
    <source>
        <strain evidence="7 8">Be4</strain>
    </source>
</reference>
<feature type="transmembrane region" description="Helical" evidence="5">
    <location>
        <begin position="65"/>
        <end position="83"/>
    </location>
</feature>
<dbReference type="Proteomes" id="UP001525968">
    <property type="component" value="Unassembled WGS sequence"/>
</dbReference>
<evidence type="ECO:0000256" key="4">
    <source>
        <dbReference type="ARBA" id="ARBA00023136"/>
    </source>
</evidence>
<feature type="transmembrane region" description="Helical" evidence="5">
    <location>
        <begin position="332"/>
        <end position="351"/>
    </location>
</feature>
<dbReference type="PANTHER" id="PTHR37422:SF13">
    <property type="entry name" value="LIPOPOLYSACCHARIDE BIOSYNTHESIS PROTEIN PA4999-RELATED"/>
    <property type="match status" value="1"/>
</dbReference>
<dbReference type="InterPro" id="IPR051533">
    <property type="entry name" value="WaaL-like"/>
</dbReference>
<feature type="transmembrane region" description="Helical" evidence="5">
    <location>
        <begin position="6"/>
        <end position="22"/>
    </location>
</feature>
<keyword evidence="2 5" id="KW-0812">Transmembrane</keyword>
<dbReference type="GO" id="GO:0016874">
    <property type="term" value="F:ligase activity"/>
    <property type="evidence" value="ECO:0007669"/>
    <property type="project" value="UniProtKB-KW"/>
</dbReference>
<evidence type="ECO:0000256" key="1">
    <source>
        <dbReference type="ARBA" id="ARBA00004141"/>
    </source>
</evidence>
<dbReference type="EMBL" id="JAODYH010000005">
    <property type="protein sequence ID" value="MCT9811322.1"/>
    <property type="molecule type" value="Genomic_DNA"/>
</dbReference>
<evidence type="ECO:0000256" key="2">
    <source>
        <dbReference type="ARBA" id="ARBA00022692"/>
    </source>
</evidence>
<evidence type="ECO:0000259" key="6">
    <source>
        <dbReference type="Pfam" id="PF04932"/>
    </source>
</evidence>